<evidence type="ECO:0000313" key="10">
    <source>
        <dbReference type="Proteomes" id="UP000070258"/>
    </source>
</evidence>
<dbReference type="InterPro" id="IPR051907">
    <property type="entry name" value="DoxX-like_oxidoreductase"/>
</dbReference>
<dbReference type="EMBL" id="LSRF01000058">
    <property type="protein sequence ID" value="KXP03681.1"/>
    <property type="molecule type" value="Genomic_DNA"/>
</dbReference>
<evidence type="ECO:0000256" key="2">
    <source>
        <dbReference type="ARBA" id="ARBA00006679"/>
    </source>
</evidence>
<keyword evidence="3" id="KW-1003">Cell membrane</keyword>
<name>A0A137ZZQ9_9ACTN</name>
<dbReference type="RefSeq" id="WP_068574702.1">
    <property type="nucleotide sequence ID" value="NZ_LSRE01000050.1"/>
</dbReference>
<dbReference type="PANTHER" id="PTHR33452">
    <property type="entry name" value="OXIDOREDUCTASE CATD-RELATED"/>
    <property type="match status" value="1"/>
</dbReference>
<organism evidence="9 10">
    <name type="scientific">Tsukamurella pseudospumae</name>
    <dbReference type="NCBI Taxonomy" id="239498"/>
    <lineage>
        <taxon>Bacteria</taxon>
        <taxon>Bacillati</taxon>
        <taxon>Actinomycetota</taxon>
        <taxon>Actinomycetes</taxon>
        <taxon>Mycobacteriales</taxon>
        <taxon>Tsukamurellaceae</taxon>
        <taxon>Tsukamurella</taxon>
    </lineage>
</organism>
<evidence type="ECO:0000256" key="4">
    <source>
        <dbReference type="ARBA" id="ARBA00022692"/>
    </source>
</evidence>
<evidence type="ECO:0000313" key="11">
    <source>
        <dbReference type="Proteomes" id="UP000070409"/>
    </source>
</evidence>
<protein>
    <submittedName>
        <fullName evidence="9">RpiR family transcriptional regulator</fullName>
    </submittedName>
</protein>
<evidence type="ECO:0000256" key="7">
    <source>
        <dbReference type="SAM" id="MobiDB-lite"/>
    </source>
</evidence>
<evidence type="ECO:0000313" key="8">
    <source>
        <dbReference type="EMBL" id="KXO89210.1"/>
    </source>
</evidence>
<comment type="similarity">
    <text evidence="2">Belongs to the DoxX family.</text>
</comment>
<proteinExistence type="inferred from homology"/>
<evidence type="ECO:0000256" key="5">
    <source>
        <dbReference type="ARBA" id="ARBA00022989"/>
    </source>
</evidence>
<evidence type="ECO:0000256" key="3">
    <source>
        <dbReference type="ARBA" id="ARBA00022475"/>
    </source>
</evidence>
<dbReference type="GO" id="GO:0005886">
    <property type="term" value="C:plasma membrane"/>
    <property type="evidence" value="ECO:0007669"/>
    <property type="project" value="UniProtKB-SubCell"/>
</dbReference>
<dbReference type="PANTHER" id="PTHR33452:SF1">
    <property type="entry name" value="INNER MEMBRANE PROTEIN YPHA-RELATED"/>
    <property type="match status" value="1"/>
</dbReference>
<dbReference type="STRING" id="239498.AXK60_17935"/>
<dbReference type="InterPro" id="IPR032808">
    <property type="entry name" value="DoxX"/>
</dbReference>
<dbReference type="AlphaFoldDB" id="A0A137ZZQ9"/>
<sequence length="206" mass="20126">MGQNNTARDLGLLALRTAVGGALAYHGAQKLFGVFGGHGLDATGQGFESMGFAPGKPNAAIAGAGELAGAALALGAATPLAAAGGVGAMIVAAEVHRPQGFAAQGGGNEYPITLGVAAAALALTGPGKYSVDHLLGDRLNKPWLAALALGGAAAGAGVTIARRNAALAQAAAVSQEIEDEAAEGDFLLGDYDPETGENDGADKLIK</sequence>
<evidence type="ECO:0000256" key="6">
    <source>
        <dbReference type="ARBA" id="ARBA00023136"/>
    </source>
</evidence>
<gene>
    <name evidence="9" type="ORF">AXK60_17935</name>
    <name evidence="8" type="ORF">AXK61_11420</name>
</gene>
<evidence type="ECO:0000313" key="9">
    <source>
        <dbReference type="EMBL" id="KXP03681.1"/>
    </source>
</evidence>
<feature type="region of interest" description="Disordered" evidence="7">
    <location>
        <begin position="187"/>
        <end position="206"/>
    </location>
</feature>
<comment type="caution">
    <text evidence="9">The sequence shown here is derived from an EMBL/GenBank/DDBJ whole genome shotgun (WGS) entry which is preliminary data.</text>
</comment>
<comment type="subcellular location">
    <subcellularLocation>
        <location evidence="1">Cell membrane</location>
        <topology evidence="1">Multi-pass membrane protein</topology>
    </subcellularLocation>
</comment>
<dbReference type="EMBL" id="LSRE01000050">
    <property type="protein sequence ID" value="KXO89210.1"/>
    <property type="molecule type" value="Genomic_DNA"/>
</dbReference>
<accession>A0A137ZZQ9</accession>
<keyword evidence="5" id="KW-1133">Transmembrane helix</keyword>
<reference evidence="9" key="1">
    <citation type="submission" date="2016-02" db="EMBL/GenBank/DDBJ databases">
        <authorList>
            <person name="Teng J.L."/>
            <person name="Yang Y."/>
            <person name="Huang Y."/>
            <person name="Guo F."/>
            <person name="Wei W."/>
            <person name="Chen J.H."/>
            <person name="Wong S.Y."/>
            <person name="Lau S.K."/>
            <person name="Woo P.C."/>
        </authorList>
    </citation>
    <scope>NUCLEOTIDE SEQUENCE</scope>
    <source>
        <strain evidence="9">JCM 15929</strain>
    </source>
</reference>
<keyword evidence="6" id="KW-0472">Membrane</keyword>
<reference evidence="10" key="3">
    <citation type="submission" date="2016-02" db="EMBL/GenBank/DDBJ databases">
        <authorList>
            <person name="Wen L."/>
            <person name="He K."/>
            <person name="Yang H."/>
        </authorList>
    </citation>
    <scope>NUCLEOTIDE SEQUENCE [LARGE SCALE GENOMIC DNA]</scope>
    <source>
        <strain evidence="10">JCM 15929</strain>
    </source>
</reference>
<keyword evidence="4" id="KW-0812">Transmembrane</keyword>
<dbReference type="Pfam" id="PF07681">
    <property type="entry name" value="DoxX"/>
    <property type="match status" value="1"/>
</dbReference>
<dbReference type="Proteomes" id="UP000070409">
    <property type="component" value="Unassembled WGS sequence"/>
</dbReference>
<keyword evidence="11" id="KW-1185">Reference proteome</keyword>
<dbReference type="OrthoDB" id="346004at2"/>
<reference evidence="8 11" key="2">
    <citation type="submission" date="2016-02" db="EMBL/GenBank/DDBJ databases">
        <authorList>
            <person name="Teng J.L."/>
            <person name="Tang Y."/>
            <person name="Huang Y."/>
            <person name="Guo F."/>
            <person name="Wei W."/>
            <person name="Chen J.H."/>
            <person name="Wong S.Y."/>
            <person name="Lau S.K."/>
            <person name="Woo P.C."/>
        </authorList>
    </citation>
    <scope>NUCLEOTIDE SEQUENCE [LARGE SCALE GENOMIC DNA]</scope>
    <source>
        <strain evidence="8 11">JCM 13375</strain>
    </source>
</reference>
<dbReference type="Proteomes" id="UP000070258">
    <property type="component" value="Unassembled WGS sequence"/>
</dbReference>
<evidence type="ECO:0000256" key="1">
    <source>
        <dbReference type="ARBA" id="ARBA00004651"/>
    </source>
</evidence>